<evidence type="ECO:0000256" key="3">
    <source>
        <dbReference type="ARBA" id="ARBA00023295"/>
    </source>
</evidence>
<dbReference type="SUPFAM" id="SSF49899">
    <property type="entry name" value="Concanavalin A-like lectins/glucanases"/>
    <property type="match status" value="1"/>
</dbReference>
<keyword evidence="3 4" id="KW-0326">Glycosidase</keyword>
<dbReference type="InterPro" id="IPR023296">
    <property type="entry name" value="Glyco_hydro_beta-prop_sf"/>
</dbReference>
<comment type="similarity">
    <text evidence="1 4">Belongs to the glycosyl hydrolase 32 family.</text>
</comment>
<evidence type="ECO:0000259" key="6">
    <source>
        <dbReference type="Pfam" id="PF00251"/>
    </source>
</evidence>
<dbReference type="InterPro" id="IPR013189">
    <property type="entry name" value="Glyco_hydro_32_C"/>
</dbReference>
<dbReference type="EC" id="3.2.1.26" evidence="4"/>
<dbReference type="InterPro" id="IPR013320">
    <property type="entry name" value="ConA-like_dom_sf"/>
</dbReference>
<dbReference type="GO" id="GO:0005985">
    <property type="term" value="P:sucrose metabolic process"/>
    <property type="evidence" value="ECO:0007669"/>
    <property type="project" value="UniProtKB-UniPathway"/>
</dbReference>
<reference evidence="9" key="1">
    <citation type="submission" date="2016-12" db="EMBL/GenBank/DDBJ databases">
        <authorList>
            <person name="Rodrigo-Torres L."/>
            <person name="Arahal R.D."/>
            <person name="Lucena T."/>
        </authorList>
    </citation>
    <scope>NUCLEOTIDE SEQUENCE [LARGE SCALE GENOMIC DNA]</scope>
</reference>
<dbReference type="InterPro" id="IPR001362">
    <property type="entry name" value="Glyco_hydro_32"/>
</dbReference>
<dbReference type="PANTHER" id="PTHR43101">
    <property type="entry name" value="BETA-FRUCTOSIDASE"/>
    <property type="match status" value="1"/>
</dbReference>
<dbReference type="Pfam" id="PF08244">
    <property type="entry name" value="Glyco_hydro_32C"/>
    <property type="match status" value="1"/>
</dbReference>
<dbReference type="CDD" id="cd18623">
    <property type="entry name" value="GH32_ScrB-like"/>
    <property type="match status" value="1"/>
</dbReference>
<dbReference type="InterPro" id="IPR013148">
    <property type="entry name" value="Glyco_hydro_32_N"/>
</dbReference>
<evidence type="ECO:0000256" key="4">
    <source>
        <dbReference type="RuleBase" id="RU362110"/>
    </source>
</evidence>
<comment type="pathway">
    <text evidence="5">Glycan biosynthesis; sucrose metabolism.</text>
</comment>
<dbReference type="STRING" id="1117707.VQ7734_00680"/>
<dbReference type="UniPathway" id="UPA00238"/>
<keyword evidence="2 4" id="KW-0378">Hydrolase</keyword>
<evidence type="ECO:0000259" key="7">
    <source>
        <dbReference type="Pfam" id="PF08244"/>
    </source>
</evidence>
<dbReference type="NCBIfam" id="TIGR01322">
    <property type="entry name" value="scrB_fam"/>
    <property type="match status" value="1"/>
</dbReference>
<dbReference type="OrthoDB" id="9801455at2"/>
<dbReference type="Gene3D" id="2.60.120.560">
    <property type="entry name" value="Exo-inulinase, domain 1"/>
    <property type="match status" value="1"/>
</dbReference>
<dbReference type="InterPro" id="IPR051214">
    <property type="entry name" value="GH32_Enzymes"/>
</dbReference>
<dbReference type="EMBL" id="FRFG01000009">
    <property type="protein sequence ID" value="SHO54961.1"/>
    <property type="molecule type" value="Genomic_DNA"/>
</dbReference>
<protein>
    <recommendedName>
        <fullName evidence="4">Sucrose-6-phosphate hydrolase</fullName>
        <ecNumber evidence="4">3.2.1.26</ecNumber>
    </recommendedName>
    <alternativeName>
        <fullName evidence="5">Invertase</fullName>
    </alternativeName>
</protein>
<dbReference type="PANTHER" id="PTHR43101:SF1">
    <property type="entry name" value="BETA-FRUCTOSIDASE"/>
    <property type="match status" value="1"/>
</dbReference>
<dbReference type="Gene3D" id="2.115.10.20">
    <property type="entry name" value="Glycosyl hydrolase domain, family 43"/>
    <property type="match status" value="1"/>
</dbReference>
<name>A0A1M7YQP5_9VIBR</name>
<feature type="domain" description="Glycosyl hydrolase family 32 N-terminal" evidence="6">
    <location>
        <begin position="98"/>
        <end position="399"/>
    </location>
</feature>
<dbReference type="Proteomes" id="UP000184600">
    <property type="component" value="Unassembled WGS sequence"/>
</dbReference>
<organism evidence="8 9">
    <name type="scientific">Vibrio quintilis</name>
    <dbReference type="NCBI Taxonomy" id="1117707"/>
    <lineage>
        <taxon>Bacteria</taxon>
        <taxon>Pseudomonadati</taxon>
        <taxon>Pseudomonadota</taxon>
        <taxon>Gammaproteobacteria</taxon>
        <taxon>Vibrionales</taxon>
        <taxon>Vibrionaceae</taxon>
        <taxon>Vibrio</taxon>
    </lineage>
</organism>
<comment type="subcellular location">
    <subcellularLocation>
        <location evidence="5">Cytoplasm</location>
    </subcellularLocation>
</comment>
<comment type="catalytic activity">
    <reaction evidence="4">
        <text>Hydrolysis of terminal non-reducing beta-D-fructofuranoside residues in beta-D-fructofuranosides.</text>
        <dbReference type="EC" id="3.2.1.26"/>
    </reaction>
</comment>
<sequence length="542" mass="61857">MHIEDLVKLAGGINNVYRVLLPEGHLSLAVEDPELVGALPSDAVLKQVISEWHIVDLSGDPVSEASLFDLGRKIEARQREKIKQFSHPTSCQYRPAWHIAGPQGLVNDPNGFIYHQGEYHLYYQWSPIGCSHTDKYWVHTTSQDLLNWEWDDVALTPSDWFDSHGAYSGHAVSLDNELMVFYTGNTRLGEERHRQTMQCAAVSEDGKNLRKLGPLIRELPPGVTEHIRDPKIIHREGRWLLFLGAQTTEMKGRLAVYHSEDLHHWEFDRLYGDELGDYGYMWECPDVFALDGDYYFAFSPQGIDSGSEYNTVPHQNRIARLTFGDNDEVMLSQLQTLDYGFDFYAPQSMQTKDGRRVMCGWMGLPDEWTQPSCRSGNWVHQLTALRELSSENGKLIQKPQKELETLRSEVREYELADSCVDLKTKTFELHTQLTWGSCLRLFEDSAYFAELLLDAENRRLIFDRSNTQLEEGDTIREVALDSDTVELQILADNSSLEVFINGGEAVMTARIFTPEAATQVSLKGAAKLQVYKLKAPQMPYLR</sequence>
<dbReference type="Pfam" id="PF00251">
    <property type="entry name" value="Glyco_hydro_32N"/>
    <property type="match status" value="1"/>
</dbReference>
<keyword evidence="5" id="KW-0963">Cytoplasm</keyword>
<keyword evidence="5" id="KW-0119">Carbohydrate metabolism</keyword>
<dbReference type="SUPFAM" id="SSF75005">
    <property type="entry name" value="Arabinanase/levansucrase/invertase"/>
    <property type="match status" value="1"/>
</dbReference>
<evidence type="ECO:0000256" key="5">
    <source>
        <dbReference type="RuleBase" id="RU365015"/>
    </source>
</evidence>
<dbReference type="RefSeq" id="WP_073579860.1">
    <property type="nucleotide sequence ID" value="NZ_AP024897.1"/>
</dbReference>
<comment type="function">
    <text evidence="5">Enables the bacterium to metabolize sucrose as a sole carbon source.</text>
</comment>
<dbReference type="AlphaFoldDB" id="A0A1M7YQP5"/>
<gene>
    <name evidence="8" type="primary">scrB_1</name>
    <name evidence="8" type="ORF">VQ7734_00680</name>
</gene>
<evidence type="ECO:0000256" key="1">
    <source>
        <dbReference type="ARBA" id="ARBA00009902"/>
    </source>
</evidence>
<dbReference type="SMART" id="SM00640">
    <property type="entry name" value="Glyco_32"/>
    <property type="match status" value="1"/>
</dbReference>
<evidence type="ECO:0000313" key="8">
    <source>
        <dbReference type="EMBL" id="SHO54961.1"/>
    </source>
</evidence>
<evidence type="ECO:0000313" key="9">
    <source>
        <dbReference type="Proteomes" id="UP000184600"/>
    </source>
</evidence>
<dbReference type="GO" id="GO:0004564">
    <property type="term" value="F:beta-fructofuranosidase activity"/>
    <property type="evidence" value="ECO:0007669"/>
    <property type="project" value="UniProtKB-EC"/>
</dbReference>
<accession>A0A1M7YQP5</accession>
<dbReference type="InterPro" id="IPR006232">
    <property type="entry name" value="Suc6P_hydrolase"/>
</dbReference>
<evidence type="ECO:0000256" key="2">
    <source>
        <dbReference type="ARBA" id="ARBA00022801"/>
    </source>
</evidence>
<keyword evidence="9" id="KW-1185">Reference proteome</keyword>
<dbReference type="GO" id="GO:0005737">
    <property type="term" value="C:cytoplasm"/>
    <property type="evidence" value="ECO:0007669"/>
    <property type="project" value="UniProtKB-SubCell"/>
</dbReference>
<proteinExistence type="inferred from homology"/>
<feature type="domain" description="Glycosyl hydrolase family 32 C-terminal" evidence="7">
    <location>
        <begin position="408"/>
        <end position="523"/>
    </location>
</feature>